<dbReference type="Pfam" id="PF21338">
    <property type="entry name" value="Top1B_N_bact"/>
    <property type="match status" value="1"/>
</dbReference>
<keyword evidence="4" id="KW-0799">Topoisomerase</keyword>
<proteinExistence type="inferred from homology"/>
<dbReference type="InterPro" id="IPR035447">
    <property type="entry name" value="DNA_topo_I_N_sf"/>
</dbReference>
<dbReference type="InterPro" id="IPR014711">
    <property type="entry name" value="TopoI_cat_a-hlx-sub_euk"/>
</dbReference>
<dbReference type="EMBL" id="SLWL01000002">
    <property type="protein sequence ID" value="TCO15115.1"/>
    <property type="molecule type" value="Genomic_DNA"/>
</dbReference>
<keyword evidence="10" id="KW-1185">Reference proteome</keyword>
<comment type="caution">
    <text evidence="9">The sequence shown here is derived from an EMBL/GenBank/DDBJ whole genome shotgun (WGS) entry which is preliminary data.</text>
</comment>
<dbReference type="InterPro" id="IPR013500">
    <property type="entry name" value="TopoI_cat_euk"/>
</dbReference>
<dbReference type="EC" id="5.6.2.1" evidence="3"/>
<evidence type="ECO:0000313" key="10">
    <source>
        <dbReference type="Proteomes" id="UP000294881"/>
    </source>
</evidence>
<dbReference type="InterPro" id="IPR001631">
    <property type="entry name" value="TopoI"/>
</dbReference>
<organism evidence="9 10">
    <name type="scientific">Camelimonas lactis</name>
    <dbReference type="NCBI Taxonomy" id="659006"/>
    <lineage>
        <taxon>Bacteria</taxon>
        <taxon>Pseudomonadati</taxon>
        <taxon>Pseudomonadota</taxon>
        <taxon>Alphaproteobacteria</taxon>
        <taxon>Hyphomicrobiales</taxon>
        <taxon>Chelatococcaceae</taxon>
        <taxon>Camelimonas</taxon>
    </lineage>
</organism>
<keyword evidence="5" id="KW-0238">DNA-binding</keyword>
<evidence type="ECO:0000256" key="3">
    <source>
        <dbReference type="ARBA" id="ARBA00012891"/>
    </source>
</evidence>
<gene>
    <name evidence="9" type="ORF">EV666_10291</name>
</gene>
<dbReference type="Gene3D" id="3.90.15.10">
    <property type="entry name" value="Topoisomerase I, Chain A, domain 3"/>
    <property type="match status" value="1"/>
</dbReference>
<dbReference type="Gene3D" id="3.30.66.10">
    <property type="entry name" value="DNA topoisomerase I domain"/>
    <property type="match status" value="1"/>
</dbReference>
<accession>A0A4R2GXC0</accession>
<dbReference type="PROSITE" id="PS52038">
    <property type="entry name" value="TOPO_IB_2"/>
    <property type="match status" value="1"/>
</dbReference>
<dbReference type="OrthoDB" id="9778962at2"/>
<dbReference type="RefSeq" id="WP_132003128.1">
    <property type="nucleotide sequence ID" value="NZ_JBHUNN010000002.1"/>
</dbReference>
<feature type="domain" description="DNA topoisomerase IB N-terminal" evidence="8">
    <location>
        <begin position="38"/>
        <end position="85"/>
    </location>
</feature>
<comment type="similarity">
    <text evidence="2">Belongs to the type IB topoisomerase family.</text>
</comment>
<sequence length="344" mass="37661">MNLIRHDYDAAEATPTPPGLVYVSDSEPGIARRRHGRGFSYRHPDGSPLDAAELARVRTLGVPPAYRDVWICPLANGHLQATGRDARGRKQYRYHAAWQAAQAETRFAQLVGFGESLPMIRRRLRRDLQGDAGDMAFSLAALVMLIDQTSLRVGNACYTAQNRTFGASTLLTRHLTLGDGVVRLRFRAKGGRRVQHTLRNRRLARVLHEIGDLPGRNLFTYIDEAGETRALASQDVNAWLAGVAGPGITAKTFRTWGGTLAAFEAARQTPADQKATVKALTAAAAGRLNNTPAICRKSYIHPGVMALADMTPAERASRLARPTPHDVTDLRADEARLLAFLKTV</sequence>
<comment type="catalytic activity">
    <reaction evidence="1">
        <text>ATP-independent breakage of single-stranded DNA, followed by passage and rejoining.</text>
        <dbReference type="EC" id="5.6.2.1"/>
    </reaction>
</comment>
<dbReference type="SUPFAM" id="SSF56349">
    <property type="entry name" value="DNA breaking-rejoining enzymes"/>
    <property type="match status" value="1"/>
</dbReference>
<dbReference type="InterPro" id="IPR049331">
    <property type="entry name" value="Top1B_N_bact"/>
</dbReference>
<dbReference type="GO" id="GO:0003917">
    <property type="term" value="F:DNA topoisomerase type I (single strand cut, ATP-independent) activity"/>
    <property type="evidence" value="ECO:0007669"/>
    <property type="project" value="UniProtKB-EC"/>
</dbReference>
<evidence type="ECO:0000256" key="1">
    <source>
        <dbReference type="ARBA" id="ARBA00000213"/>
    </source>
</evidence>
<evidence type="ECO:0000259" key="8">
    <source>
        <dbReference type="Pfam" id="PF21338"/>
    </source>
</evidence>
<dbReference type="PRINTS" id="PR00416">
    <property type="entry name" value="EUTPISMRASEI"/>
</dbReference>
<dbReference type="Pfam" id="PF01028">
    <property type="entry name" value="Topoisom_I"/>
    <property type="match status" value="1"/>
</dbReference>
<protein>
    <recommendedName>
        <fullName evidence="3">DNA topoisomerase</fullName>
        <ecNumber evidence="3">5.6.2.1</ecNumber>
    </recommendedName>
</protein>
<dbReference type="SUPFAM" id="SSF55869">
    <property type="entry name" value="DNA topoisomerase I domain"/>
    <property type="match status" value="1"/>
</dbReference>
<dbReference type="GO" id="GO:0003677">
    <property type="term" value="F:DNA binding"/>
    <property type="evidence" value="ECO:0007669"/>
    <property type="project" value="UniProtKB-KW"/>
</dbReference>
<feature type="domain" description="DNA topoisomerase I catalytic core eukaryotic-type" evidence="7">
    <location>
        <begin position="101"/>
        <end position="298"/>
    </location>
</feature>
<dbReference type="InterPro" id="IPR011010">
    <property type="entry name" value="DNA_brk_join_enz"/>
</dbReference>
<keyword evidence="6 9" id="KW-0413">Isomerase</keyword>
<evidence type="ECO:0000256" key="2">
    <source>
        <dbReference type="ARBA" id="ARBA00006645"/>
    </source>
</evidence>
<evidence type="ECO:0000256" key="5">
    <source>
        <dbReference type="ARBA" id="ARBA00023125"/>
    </source>
</evidence>
<dbReference type="Gene3D" id="1.10.132.120">
    <property type="match status" value="1"/>
</dbReference>
<name>A0A4R2GXC0_9HYPH</name>
<dbReference type="GO" id="GO:0006265">
    <property type="term" value="P:DNA topological change"/>
    <property type="evidence" value="ECO:0007669"/>
    <property type="project" value="InterPro"/>
</dbReference>
<evidence type="ECO:0000256" key="6">
    <source>
        <dbReference type="ARBA" id="ARBA00023235"/>
    </source>
</evidence>
<evidence type="ECO:0000313" key="9">
    <source>
        <dbReference type="EMBL" id="TCO15115.1"/>
    </source>
</evidence>
<dbReference type="Proteomes" id="UP000294881">
    <property type="component" value="Unassembled WGS sequence"/>
</dbReference>
<dbReference type="AlphaFoldDB" id="A0A4R2GXC0"/>
<reference evidence="9 10" key="1">
    <citation type="submission" date="2019-03" db="EMBL/GenBank/DDBJ databases">
        <title>Genomic Encyclopedia of Type Strains, Phase IV (KMG-IV): sequencing the most valuable type-strain genomes for metagenomic binning, comparative biology and taxonomic classification.</title>
        <authorList>
            <person name="Goeker M."/>
        </authorList>
    </citation>
    <scope>NUCLEOTIDE SEQUENCE [LARGE SCALE GENOMIC DNA]</scope>
    <source>
        <strain evidence="9 10">DSM 22958</strain>
    </source>
</reference>
<evidence type="ECO:0000259" key="7">
    <source>
        <dbReference type="Pfam" id="PF01028"/>
    </source>
</evidence>
<evidence type="ECO:0000256" key="4">
    <source>
        <dbReference type="ARBA" id="ARBA00023029"/>
    </source>
</evidence>